<dbReference type="GO" id="GO:0007059">
    <property type="term" value="P:chromosome segregation"/>
    <property type="evidence" value="ECO:0007669"/>
    <property type="project" value="TreeGrafter"/>
</dbReference>
<proteinExistence type="predicted"/>
<name>A0A2U0SD76_9SPHN</name>
<comment type="caution">
    <text evidence="2">The sequence shown here is derived from an EMBL/GenBank/DDBJ whole genome shotgun (WGS) entry which is preliminary data.</text>
</comment>
<dbReference type="AlphaFoldDB" id="A0A2U0SD76"/>
<dbReference type="InterPro" id="IPR050336">
    <property type="entry name" value="Chromosome_partition/occlusion"/>
</dbReference>
<reference evidence="2 3" key="1">
    <citation type="submission" date="2018-05" db="EMBL/GenBank/DDBJ databases">
        <title>Description of Sphingomonas pokkalii sp nov, isolated from the rhizosphere of saline tolerant pokkali rice and its draft genome analysis.</title>
        <authorList>
            <person name="Menon R."/>
            <person name="Kumari S."/>
            <person name="Rameshkumar N."/>
        </authorList>
    </citation>
    <scope>NUCLEOTIDE SEQUENCE [LARGE SCALE GENOMIC DNA]</scope>
    <source>
        <strain evidence="2 3">L3B27</strain>
    </source>
</reference>
<dbReference type="SMART" id="SM00470">
    <property type="entry name" value="ParB"/>
    <property type="match status" value="1"/>
</dbReference>
<dbReference type="GO" id="GO:0005694">
    <property type="term" value="C:chromosome"/>
    <property type="evidence" value="ECO:0007669"/>
    <property type="project" value="TreeGrafter"/>
</dbReference>
<dbReference type="InterPro" id="IPR036086">
    <property type="entry name" value="ParB/Sulfiredoxin_sf"/>
</dbReference>
<dbReference type="InterPro" id="IPR011111">
    <property type="entry name" value="Plasmid_RepB"/>
</dbReference>
<dbReference type="PANTHER" id="PTHR33375:SF1">
    <property type="entry name" value="CHROMOSOME-PARTITIONING PROTEIN PARB-RELATED"/>
    <property type="match status" value="1"/>
</dbReference>
<dbReference type="Pfam" id="PF07506">
    <property type="entry name" value="RepB"/>
    <property type="match status" value="1"/>
</dbReference>
<evidence type="ECO:0000313" key="3">
    <source>
        <dbReference type="Proteomes" id="UP000245890"/>
    </source>
</evidence>
<dbReference type="Proteomes" id="UP000245890">
    <property type="component" value="Unassembled WGS sequence"/>
</dbReference>
<dbReference type="RefSeq" id="WP_116468756.1">
    <property type="nucleotide sequence ID" value="NZ_QENQ01000001.1"/>
</dbReference>
<protein>
    <submittedName>
        <fullName evidence="2">RepB plasmid partition</fullName>
    </submittedName>
</protein>
<dbReference type="OrthoDB" id="7632576at2"/>
<gene>
    <name evidence="2" type="ORF">DD559_08275</name>
</gene>
<evidence type="ECO:0000313" key="2">
    <source>
        <dbReference type="EMBL" id="PVX29317.1"/>
    </source>
</evidence>
<dbReference type="InterPro" id="IPR003115">
    <property type="entry name" value="ParB_N"/>
</dbReference>
<keyword evidence="3" id="KW-1185">Reference proteome</keyword>
<evidence type="ECO:0000259" key="1">
    <source>
        <dbReference type="SMART" id="SM00470"/>
    </source>
</evidence>
<dbReference type="PANTHER" id="PTHR33375">
    <property type="entry name" value="CHROMOSOME-PARTITIONING PROTEIN PARB-RELATED"/>
    <property type="match status" value="1"/>
</dbReference>
<sequence length="301" mass="33641">MTSRHPIKLSFQGETKRILLSDLIPLKALRPGVKESKKYAQIMSSVRAIGLVEAPVVAPNPTQSGQFLLLDGHLRIEALRDLGVLEVDCIISTDDESYTYNKRINRLAAIQEHRMVRRAIERGVPEAKIAEALGLEVASIHRRSRMLNGICTEVIDILKDAPCPIAVFDVLRRMSPIRQIEAAELMTGQQNFTVVFAKAMLAATPEDQLVHVPAKRPASVSSEQMARMERELVGLQMQVKSVEDRYGVDTLHLTVARAYVRTLLGNDRIVRWIAQHRPEYLKELQTIGEIDTIAPVAEAAE</sequence>
<dbReference type="SUPFAM" id="SSF110849">
    <property type="entry name" value="ParB/Sulfiredoxin"/>
    <property type="match status" value="1"/>
</dbReference>
<dbReference type="EMBL" id="QENQ01000001">
    <property type="protein sequence ID" value="PVX29317.1"/>
    <property type="molecule type" value="Genomic_DNA"/>
</dbReference>
<dbReference type="SUPFAM" id="SSF109709">
    <property type="entry name" value="KorB DNA-binding domain-like"/>
    <property type="match status" value="1"/>
</dbReference>
<organism evidence="2 3">
    <name type="scientific">Sphingomonas pokkalii</name>
    <dbReference type="NCBI Taxonomy" id="2175090"/>
    <lineage>
        <taxon>Bacteria</taxon>
        <taxon>Pseudomonadati</taxon>
        <taxon>Pseudomonadota</taxon>
        <taxon>Alphaproteobacteria</taxon>
        <taxon>Sphingomonadales</taxon>
        <taxon>Sphingomonadaceae</taxon>
        <taxon>Sphingomonas</taxon>
    </lineage>
</organism>
<feature type="domain" description="ParB-like N-terminal" evidence="1">
    <location>
        <begin position="16"/>
        <end position="110"/>
    </location>
</feature>
<dbReference type="Gene3D" id="3.90.1530.10">
    <property type="entry name" value="Conserved hypothetical protein from pyrococcus furiosus pfu- 392566-001, ParB domain"/>
    <property type="match status" value="1"/>
</dbReference>
<accession>A0A2U0SD76</accession>